<sequence length="164" mass="17639">MQAQDGLTSQEEQQLVDNVEQGFETLFTEVVRETSPGVWEVDPEAAARYGISLEKANALARMMEGKPIDSSGGHTRQKRDLQSFARCVAYDALGLPLNPEDAYAVGQLLKQKRWRDAARKIVSTAAIDGSANLLKYGVMAVGGWPAIAAKIAISAGACGLSERT</sequence>
<gene>
    <name evidence="1" type="ORF">CGERO_09240</name>
</gene>
<dbReference type="RefSeq" id="WP_123935274.1">
    <property type="nucleotide sequence ID" value="NZ_CP033897.1"/>
</dbReference>
<evidence type="ECO:0000313" key="1">
    <source>
        <dbReference type="EMBL" id="AZA12139.1"/>
    </source>
</evidence>
<dbReference type="KEGG" id="cgk:CGERO_09240"/>
<keyword evidence="2" id="KW-1185">Reference proteome</keyword>
<dbReference type="AlphaFoldDB" id="A0A3G6J2G4"/>
<protein>
    <submittedName>
        <fullName evidence="1">Uncharacterized protein</fullName>
    </submittedName>
</protein>
<dbReference type="EMBL" id="CP033897">
    <property type="protein sequence ID" value="AZA12139.1"/>
    <property type="molecule type" value="Genomic_DNA"/>
</dbReference>
<accession>A0A3G6J2G4</accession>
<dbReference type="Proteomes" id="UP000271587">
    <property type="component" value="Chromosome"/>
</dbReference>
<proteinExistence type="predicted"/>
<evidence type="ECO:0000313" key="2">
    <source>
        <dbReference type="Proteomes" id="UP000271587"/>
    </source>
</evidence>
<organism evidence="1 2">
    <name type="scientific">Corynebacterium gerontici</name>
    <dbReference type="NCBI Taxonomy" id="2079234"/>
    <lineage>
        <taxon>Bacteria</taxon>
        <taxon>Bacillati</taxon>
        <taxon>Actinomycetota</taxon>
        <taxon>Actinomycetes</taxon>
        <taxon>Mycobacteriales</taxon>
        <taxon>Corynebacteriaceae</taxon>
        <taxon>Corynebacterium</taxon>
    </lineage>
</organism>
<name>A0A3G6J2G4_9CORY</name>
<dbReference type="OrthoDB" id="4411875at2"/>
<reference evidence="1 2" key="1">
    <citation type="submission" date="2018-11" db="EMBL/GenBank/DDBJ databases">
        <authorList>
            <person name="Kleinhagauer T."/>
            <person name="Glaeser S.P."/>
            <person name="Spergser J."/>
            <person name="Ruckert C."/>
            <person name="Kaempfer P."/>
            <person name="Busse H.-J."/>
        </authorList>
    </citation>
    <scope>NUCLEOTIDE SEQUENCE [LARGE SCALE GENOMIC DNA]</scope>
    <source>
        <strain evidence="1 2">W8</strain>
    </source>
</reference>